<evidence type="ECO:0000256" key="1">
    <source>
        <dbReference type="SAM" id="MobiDB-lite"/>
    </source>
</evidence>
<feature type="compositionally biased region" description="Polar residues" evidence="1">
    <location>
        <begin position="243"/>
        <end position="252"/>
    </location>
</feature>
<gene>
    <name evidence="2" type="ORF">BSAL_66055</name>
</gene>
<keyword evidence="3" id="KW-1185">Reference proteome</keyword>
<dbReference type="Proteomes" id="UP000051952">
    <property type="component" value="Unassembled WGS sequence"/>
</dbReference>
<proteinExistence type="predicted"/>
<feature type="region of interest" description="Disordered" evidence="1">
    <location>
        <begin position="243"/>
        <end position="292"/>
    </location>
</feature>
<dbReference type="VEuPathDB" id="TriTrypDB:BSAL_66055"/>
<feature type="region of interest" description="Disordered" evidence="1">
    <location>
        <begin position="1"/>
        <end position="34"/>
    </location>
</feature>
<evidence type="ECO:0000313" key="3">
    <source>
        <dbReference type="Proteomes" id="UP000051952"/>
    </source>
</evidence>
<feature type="non-terminal residue" evidence="2">
    <location>
        <position position="495"/>
    </location>
</feature>
<feature type="compositionally biased region" description="Low complexity" evidence="1">
    <location>
        <begin position="8"/>
        <end position="19"/>
    </location>
</feature>
<reference evidence="3" key="1">
    <citation type="submission" date="2015-09" db="EMBL/GenBank/DDBJ databases">
        <authorList>
            <consortium name="Pathogen Informatics"/>
        </authorList>
    </citation>
    <scope>NUCLEOTIDE SEQUENCE [LARGE SCALE GENOMIC DNA]</scope>
    <source>
        <strain evidence="3">Lake Konstanz</strain>
    </source>
</reference>
<feature type="compositionally biased region" description="Low complexity" evidence="1">
    <location>
        <begin position="137"/>
        <end position="148"/>
    </location>
</feature>
<name>A0A0S4IWS7_BODSA</name>
<dbReference type="EMBL" id="CYKH01000417">
    <property type="protein sequence ID" value="CUF82496.1"/>
    <property type="molecule type" value="Genomic_DNA"/>
</dbReference>
<organism evidence="2 3">
    <name type="scientific">Bodo saltans</name>
    <name type="common">Flagellated protozoan</name>
    <dbReference type="NCBI Taxonomy" id="75058"/>
    <lineage>
        <taxon>Eukaryota</taxon>
        <taxon>Discoba</taxon>
        <taxon>Euglenozoa</taxon>
        <taxon>Kinetoplastea</taxon>
        <taxon>Metakinetoplastina</taxon>
        <taxon>Eubodonida</taxon>
        <taxon>Bodonidae</taxon>
        <taxon>Bodo</taxon>
    </lineage>
</organism>
<evidence type="ECO:0000313" key="2">
    <source>
        <dbReference type="EMBL" id="CUF82496.1"/>
    </source>
</evidence>
<accession>A0A0S4IWS7</accession>
<sequence length="495" mass="53444">MFQYQQASDNNNNNSSNDSPVLPSTQHQQQQHHMQSVFLHHTTTTCTTTTDALTSTAPPNHVRNITSSIATTDAPTADATLFLQQQHQHALLLQEHQRSFITASVHSDPTVAAGAPEHPIPLHATTPAMVSMLTVAPPSSLHSSSNGNLPPPPPLPPQSESFMTPSASTTTGTMHSSSSGSVSGVLPLPQNHNDYEQRRRGRHEEYTELPVHYDGAASMTSPPLHFDDVFPVNNFMLLNSDTSPLSISPQDTRTTEVEQPPVGLSTDVAEGDEEDEEDLWAPRTPTPPPSLVAVGTATATTMERFSMDEGHHATSFSNGRGEFPLPTRPVNNSSSISSAAALQARAPLGSQLVVLVRVAASTHQQGGGDQGDSSADISTDSMIDMLDDEEVGTPATAGGTPSRRRTTKIQYRLQLNNLPQATCVDPQHLAALLDYAKELALDTYRKDLWQYQQQQQAQAAQTVIAATPEQRELMLPAVLLVDSQQQQNHTPTRVS</sequence>
<dbReference type="AlphaFoldDB" id="A0A0S4IWS7"/>
<feature type="compositionally biased region" description="Acidic residues" evidence="1">
    <location>
        <begin position="269"/>
        <end position="279"/>
    </location>
</feature>
<feature type="compositionally biased region" description="Low complexity" evidence="1">
    <location>
        <begin position="158"/>
        <end position="184"/>
    </location>
</feature>
<feature type="region of interest" description="Disordered" evidence="1">
    <location>
        <begin position="137"/>
        <end position="201"/>
    </location>
</feature>
<protein>
    <submittedName>
        <fullName evidence="2">Uncharacterized protein</fullName>
    </submittedName>
</protein>